<feature type="signal peptide" evidence="5">
    <location>
        <begin position="1"/>
        <end position="22"/>
    </location>
</feature>
<dbReference type="InterPro" id="IPR008979">
    <property type="entry name" value="Galactose-bd-like_sf"/>
</dbReference>
<protein>
    <submittedName>
        <fullName evidence="7">Family 20 glycosylhydrolase</fullName>
    </submittedName>
</protein>
<organism evidence="7 8">
    <name type="scientific">Luteolibacter luteus</name>
    <dbReference type="NCBI Taxonomy" id="2728835"/>
    <lineage>
        <taxon>Bacteria</taxon>
        <taxon>Pseudomonadati</taxon>
        <taxon>Verrucomicrobiota</taxon>
        <taxon>Verrucomicrobiia</taxon>
        <taxon>Verrucomicrobiales</taxon>
        <taxon>Verrucomicrobiaceae</taxon>
        <taxon>Luteolibacter</taxon>
    </lineage>
</organism>
<keyword evidence="5" id="KW-0732">Signal</keyword>
<dbReference type="PROSITE" id="PS50022">
    <property type="entry name" value="FA58C_3"/>
    <property type="match status" value="1"/>
</dbReference>
<dbReference type="InterPro" id="IPR015882">
    <property type="entry name" value="HEX_bac_N"/>
</dbReference>
<evidence type="ECO:0000256" key="1">
    <source>
        <dbReference type="ARBA" id="ARBA00006285"/>
    </source>
</evidence>
<dbReference type="RefSeq" id="WP_169454720.1">
    <property type="nucleotide sequence ID" value="NZ_CP051774.1"/>
</dbReference>
<dbReference type="PANTHER" id="PTHR43678">
    <property type="entry name" value="PUTATIVE (AFU_ORTHOLOGUE AFUA_2G00640)-RELATED"/>
    <property type="match status" value="1"/>
</dbReference>
<dbReference type="InterPro" id="IPR025705">
    <property type="entry name" value="Beta_hexosaminidase_sua/sub"/>
</dbReference>
<dbReference type="Pfam" id="PF00754">
    <property type="entry name" value="F5_F8_type_C"/>
    <property type="match status" value="1"/>
</dbReference>
<proteinExistence type="inferred from homology"/>
<dbReference type="InterPro" id="IPR013320">
    <property type="entry name" value="ConA-like_dom_sf"/>
</dbReference>
<dbReference type="CDD" id="cd06564">
    <property type="entry name" value="GH20_DspB_LnbB-like"/>
    <property type="match status" value="1"/>
</dbReference>
<evidence type="ECO:0000313" key="7">
    <source>
        <dbReference type="EMBL" id="QJE96319.1"/>
    </source>
</evidence>
<dbReference type="PRINTS" id="PR00738">
    <property type="entry name" value="GLHYDRLASE20"/>
</dbReference>
<dbReference type="Pfam" id="PF00728">
    <property type="entry name" value="Glyco_hydro_20"/>
    <property type="match status" value="1"/>
</dbReference>
<comment type="similarity">
    <text evidence="1">Belongs to the glycosyl hydrolase 20 family.</text>
</comment>
<evidence type="ECO:0000256" key="2">
    <source>
        <dbReference type="ARBA" id="ARBA00022801"/>
    </source>
</evidence>
<dbReference type="AlphaFoldDB" id="A0A858RIS0"/>
<evidence type="ECO:0000256" key="5">
    <source>
        <dbReference type="SAM" id="SignalP"/>
    </source>
</evidence>
<keyword evidence="3" id="KW-0326">Glycosidase</keyword>
<dbReference type="GO" id="GO:0004563">
    <property type="term" value="F:beta-N-acetylhexosaminidase activity"/>
    <property type="evidence" value="ECO:0007669"/>
    <property type="project" value="InterPro"/>
</dbReference>
<gene>
    <name evidence="7" type="ORF">HHL09_11160</name>
</gene>
<dbReference type="InterPro" id="IPR015883">
    <property type="entry name" value="Glyco_hydro_20_cat"/>
</dbReference>
<keyword evidence="8" id="KW-1185">Reference proteome</keyword>
<dbReference type="Gene3D" id="2.60.120.260">
    <property type="entry name" value="Galactose-binding domain-like"/>
    <property type="match status" value="1"/>
</dbReference>
<dbReference type="SUPFAM" id="SSF49899">
    <property type="entry name" value="Concanavalin A-like lectins/glucanases"/>
    <property type="match status" value="1"/>
</dbReference>
<keyword evidence="2 7" id="KW-0378">Hydrolase</keyword>
<dbReference type="KEGG" id="luo:HHL09_11160"/>
<dbReference type="InterPro" id="IPR029018">
    <property type="entry name" value="Hex-like_dom2"/>
</dbReference>
<sequence>MVAPVSLACAFSLFLGAGLLHAAENPEPSVIPSLQQWQGREAATVFGPATRLLISSDELSDLAEGVAHDLLLQTGSLPAVAKGEPHPGDIALVLDPAFPQPGKEAYALEAGEHLTLTARHHLGILRGSRTLLQVLSQAPSHDRFPCGKAIDFPKYRMRGVTLDVSRKFYTIGYLRRLVRDLAWYKLNVLHLHLTDDQAFRLESETFPGLAAKDGHYTKQEFRDLIELGKSLGVTVVPEINGPGHVGAILRYRPELGSHGAFDLRNPAGMEFMKKLWSEYLDPRHPTFTGPVVHIGTDEVETSTQEDRELLRAWMNEIFAHVHAYGKEAHAWGGLDRYSGTTPVDKRLQIDLWNWGWGNAATALPAGHRLTNIDDAKLYIVPYSGIYRDYLDTADLYRNWEPNQFPALTVPADHPQMNGANFAIWNDRSPSYGISMDDTTDRLLAAVPVFAEKCWRGSREDADYSAFQTRSSLIKEDPAANLRYSAATVAKDGSLLTYRFDGDLDDRSGNDRTGHAKNIAFIPGETGQALQLKGGESYVATPLEAKGFGYTLSFSLKPDPGNPPDAIILESPQGTLTLNTKGSGKLGFAKEGDTTLFDFAPPADQWSDITLTGDSKGTCLYVNGDEHVERLVHRMRLTTFALPLARIGSDHHAFIGAIDNFTVLDRPVDLLGAGRNLALGKPVTASSWELGRAELAPGKAVDGDLSTRWSTAAIPDGWLTVDLGKIETLDRAVIHWEIQRGARYKMLASKDGESWVNVLADDSTFTVERRFDPLSFPPVEARFLKFQGVELSNWGYAIFEIELYGPGRKLESAYRDAISRARSLLAQEGGDPAERARAADLVADFPLGMEGGSPSGNPR</sequence>
<dbReference type="Gene3D" id="3.20.20.80">
    <property type="entry name" value="Glycosidases"/>
    <property type="match status" value="1"/>
</dbReference>
<dbReference type="SUPFAM" id="SSF51445">
    <property type="entry name" value="(Trans)glycosidases"/>
    <property type="match status" value="1"/>
</dbReference>
<dbReference type="SUPFAM" id="SSF49785">
    <property type="entry name" value="Galactose-binding domain-like"/>
    <property type="match status" value="1"/>
</dbReference>
<dbReference type="Pfam" id="PF02838">
    <property type="entry name" value="Glyco_hydro_20b"/>
    <property type="match status" value="1"/>
</dbReference>
<feature type="domain" description="F5/8 type C" evidence="6">
    <location>
        <begin position="664"/>
        <end position="805"/>
    </location>
</feature>
<dbReference type="InterPro" id="IPR052764">
    <property type="entry name" value="GH20_Enzymes"/>
</dbReference>
<feature type="active site" description="Proton donor" evidence="4">
    <location>
        <position position="298"/>
    </location>
</feature>
<dbReference type="Gene3D" id="3.30.379.10">
    <property type="entry name" value="Chitobiase/beta-hexosaminidase domain 2-like"/>
    <property type="match status" value="1"/>
</dbReference>
<dbReference type="Pfam" id="PF13385">
    <property type="entry name" value="Laminin_G_3"/>
    <property type="match status" value="1"/>
</dbReference>
<dbReference type="InterPro" id="IPR017853">
    <property type="entry name" value="GH"/>
</dbReference>
<dbReference type="InterPro" id="IPR000421">
    <property type="entry name" value="FA58C"/>
</dbReference>
<name>A0A858RIS0_9BACT</name>
<evidence type="ECO:0000256" key="3">
    <source>
        <dbReference type="ARBA" id="ARBA00023295"/>
    </source>
</evidence>
<evidence type="ECO:0000256" key="4">
    <source>
        <dbReference type="PIRSR" id="PIRSR625705-1"/>
    </source>
</evidence>
<dbReference type="PANTHER" id="PTHR43678:SF1">
    <property type="entry name" value="BETA-N-ACETYLHEXOSAMINIDASE"/>
    <property type="match status" value="1"/>
</dbReference>
<evidence type="ECO:0000259" key="6">
    <source>
        <dbReference type="PROSITE" id="PS50022"/>
    </source>
</evidence>
<dbReference type="GO" id="GO:0005975">
    <property type="term" value="P:carbohydrate metabolic process"/>
    <property type="evidence" value="ECO:0007669"/>
    <property type="project" value="InterPro"/>
</dbReference>
<dbReference type="Gene3D" id="2.60.120.200">
    <property type="match status" value="1"/>
</dbReference>
<evidence type="ECO:0000313" key="8">
    <source>
        <dbReference type="Proteomes" id="UP000501812"/>
    </source>
</evidence>
<feature type="chain" id="PRO_5032667080" evidence="5">
    <location>
        <begin position="23"/>
        <end position="858"/>
    </location>
</feature>
<reference evidence="7 8" key="1">
    <citation type="submission" date="2020-04" db="EMBL/GenBank/DDBJ databases">
        <title>Luteolibacter sp. G-1-1-1 isolated from soil.</title>
        <authorList>
            <person name="Dahal R.H."/>
        </authorList>
    </citation>
    <scope>NUCLEOTIDE SEQUENCE [LARGE SCALE GENOMIC DNA]</scope>
    <source>
        <strain evidence="7 8">G-1-1-1</strain>
    </source>
</reference>
<dbReference type="EMBL" id="CP051774">
    <property type="protein sequence ID" value="QJE96319.1"/>
    <property type="molecule type" value="Genomic_DNA"/>
</dbReference>
<accession>A0A858RIS0</accession>
<dbReference type="SUPFAM" id="SSF55545">
    <property type="entry name" value="beta-N-acetylhexosaminidase-like domain"/>
    <property type="match status" value="1"/>
</dbReference>
<dbReference type="Proteomes" id="UP000501812">
    <property type="component" value="Chromosome"/>
</dbReference>